<name>A0ABV8S359_9BACL</name>
<keyword evidence="1" id="KW-1133">Transmembrane helix</keyword>
<dbReference type="InterPro" id="IPR025495">
    <property type="entry name" value="DUF4386"/>
</dbReference>
<dbReference type="RefSeq" id="WP_204603994.1">
    <property type="nucleotide sequence ID" value="NZ_JBHSED010000002.1"/>
</dbReference>
<dbReference type="EMBL" id="JBHSED010000002">
    <property type="protein sequence ID" value="MFC4301981.1"/>
    <property type="molecule type" value="Genomic_DNA"/>
</dbReference>
<feature type="transmembrane region" description="Helical" evidence="1">
    <location>
        <begin position="172"/>
        <end position="192"/>
    </location>
</feature>
<dbReference type="Proteomes" id="UP001595755">
    <property type="component" value="Unassembled WGS sequence"/>
</dbReference>
<keyword evidence="1" id="KW-0472">Membrane</keyword>
<organism evidence="2 3">
    <name type="scientific">Cohnella boryungensis</name>
    <dbReference type="NCBI Taxonomy" id="768479"/>
    <lineage>
        <taxon>Bacteria</taxon>
        <taxon>Bacillati</taxon>
        <taxon>Bacillota</taxon>
        <taxon>Bacilli</taxon>
        <taxon>Bacillales</taxon>
        <taxon>Paenibacillaceae</taxon>
        <taxon>Cohnella</taxon>
    </lineage>
</organism>
<feature type="transmembrane region" description="Helical" evidence="1">
    <location>
        <begin position="145"/>
        <end position="165"/>
    </location>
</feature>
<accession>A0ABV8S359</accession>
<keyword evidence="1" id="KW-0812">Transmembrane</keyword>
<feature type="transmembrane region" description="Helical" evidence="1">
    <location>
        <begin position="56"/>
        <end position="79"/>
    </location>
</feature>
<dbReference type="Pfam" id="PF14329">
    <property type="entry name" value="DUF4386"/>
    <property type="match status" value="1"/>
</dbReference>
<feature type="transmembrane region" description="Helical" evidence="1">
    <location>
        <begin position="12"/>
        <end position="36"/>
    </location>
</feature>
<evidence type="ECO:0000256" key="1">
    <source>
        <dbReference type="SAM" id="Phobius"/>
    </source>
</evidence>
<reference evidence="3" key="1">
    <citation type="journal article" date="2019" name="Int. J. Syst. Evol. Microbiol.">
        <title>The Global Catalogue of Microorganisms (GCM) 10K type strain sequencing project: providing services to taxonomists for standard genome sequencing and annotation.</title>
        <authorList>
            <consortium name="The Broad Institute Genomics Platform"/>
            <consortium name="The Broad Institute Genome Sequencing Center for Infectious Disease"/>
            <person name="Wu L."/>
            <person name="Ma J."/>
        </authorList>
    </citation>
    <scope>NUCLEOTIDE SEQUENCE [LARGE SCALE GENOMIC DNA]</scope>
    <source>
        <strain evidence="3">CGMCC 4.1641</strain>
    </source>
</reference>
<gene>
    <name evidence="2" type="ORF">ACFO1S_00845</name>
</gene>
<keyword evidence="3" id="KW-1185">Reference proteome</keyword>
<protein>
    <submittedName>
        <fullName evidence="2">DUF4386 family protein</fullName>
    </submittedName>
</protein>
<proteinExistence type="predicted"/>
<evidence type="ECO:0000313" key="2">
    <source>
        <dbReference type="EMBL" id="MFC4301981.1"/>
    </source>
</evidence>
<sequence length="235" mass="24876">MFTNRNLNNLTLIGGIAALINGFAYIVGIGLVFSYLSPIMDAETEEYVKFMVDHQTLMFVWHLLIYLVAGVSMVPLTLALHERLKHGSPSLMLITTAFGLIWVATVISSGMIIVNDLGIIADLYGKDPEQAVTVWLSLSAVEKGLGGVIELPGGLWILLVSWAALQSGRLPKVLNVTGLVIGAAGVLTVVPALYNGGYVFGIGAIAWFIGVGIVLLHSHYSAASSKPSGIASGID</sequence>
<feature type="transmembrane region" description="Helical" evidence="1">
    <location>
        <begin position="91"/>
        <end position="114"/>
    </location>
</feature>
<feature type="transmembrane region" description="Helical" evidence="1">
    <location>
        <begin position="198"/>
        <end position="216"/>
    </location>
</feature>
<comment type="caution">
    <text evidence="2">The sequence shown here is derived from an EMBL/GenBank/DDBJ whole genome shotgun (WGS) entry which is preliminary data.</text>
</comment>
<evidence type="ECO:0000313" key="3">
    <source>
        <dbReference type="Proteomes" id="UP001595755"/>
    </source>
</evidence>